<dbReference type="WBParaSite" id="ACRNAN_scaffold72.g7799.t1">
    <property type="protein sequence ID" value="ACRNAN_scaffold72.g7799.t1"/>
    <property type="gene ID" value="ACRNAN_scaffold72.g7799"/>
</dbReference>
<keyword evidence="1" id="KW-0805">Transcription regulation</keyword>
<protein>
    <submittedName>
        <fullName evidence="6">NR LBD domain-containing protein</fullName>
    </submittedName>
</protein>
<evidence type="ECO:0000313" key="6">
    <source>
        <dbReference type="WBParaSite" id="ACRNAN_scaffold72.g7799.t1"/>
    </source>
</evidence>
<evidence type="ECO:0000256" key="3">
    <source>
        <dbReference type="ARBA" id="ARBA00023170"/>
    </source>
</evidence>
<reference evidence="6" key="1">
    <citation type="submission" date="2022-11" db="UniProtKB">
        <authorList>
            <consortium name="WormBaseParasite"/>
        </authorList>
    </citation>
    <scope>IDENTIFICATION</scope>
</reference>
<dbReference type="Gene3D" id="1.10.565.10">
    <property type="entry name" value="Retinoid X Receptor"/>
    <property type="match status" value="1"/>
</dbReference>
<dbReference type="AlphaFoldDB" id="A0A914ED30"/>
<dbReference type="SUPFAM" id="SSF48508">
    <property type="entry name" value="Nuclear receptor ligand-binding domain"/>
    <property type="match status" value="1"/>
</dbReference>
<dbReference type="PROSITE" id="PS51843">
    <property type="entry name" value="NR_LBD"/>
    <property type="match status" value="1"/>
</dbReference>
<dbReference type="InterPro" id="IPR035500">
    <property type="entry name" value="NHR-like_dom_sf"/>
</dbReference>
<sequence>MLIHENAVADLKRRQDTIRICVEDRKIIETKIALWHPYGDKMIDFLYRPMVDLKLTQFELVYLLAHILWSTHDIKGVSNTTHEIANNMTDQISTELHNYYVNERRLANYGPRLIKMLKLIDGSKSLFAEEQNLTLLSAVYNIFDFNADLDELCDPF</sequence>
<evidence type="ECO:0000313" key="5">
    <source>
        <dbReference type="Proteomes" id="UP000887540"/>
    </source>
</evidence>
<proteinExistence type="predicted"/>
<accession>A0A914ED30</accession>
<keyword evidence="2" id="KW-0804">Transcription</keyword>
<evidence type="ECO:0000256" key="2">
    <source>
        <dbReference type="ARBA" id="ARBA00023163"/>
    </source>
</evidence>
<dbReference type="InterPro" id="IPR000536">
    <property type="entry name" value="Nucl_hrmn_rcpt_lig-bd"/>
</dbReference>
<dbReference type="PANTHER" id="PTHR45680:SF29">
    <property type="entry name" value="NUCLEAR HORMONE RECEPTOR FAMILY"/>
    <property type="match status" value="1"/>
</dbReference>
<feature type="domain" description="NR LBD" evidence="4">
    <location>
        <begin position="1"/>
        <end position="156"/>
    </location>
</feature>
<dbReference type="Proteomes" id="UP000887540">
    <property type="component" value="Unplaced"/>
</dbReference>
<evidence type="ECO:0000256" key="1">
    <source>
        <dbReference type="ARBA" id="ARBA00023015"/>
    </source>
</evidence>
<keyword evidence="3" id="KW-0675">Receptor</keyword>
<name>A0A914ED30_9BILA</name>
<keyword evidence="5" id="KW-1185">Reference proteome</keyword>
<dbReference type="PANTHER" id="PTHR45680">
    <property type="entry name" value="NUCLEAR HORMONE RECEPTOR FAMILY"/>
    <property type="match status" value="1"/>
</dbReference>
<dbReference type="Pfam" id="PF00104">
    <property type="entry name" value="Hormone_recep"/>
    <property type="match status" value="1"/>
</dbReference>
<evidence type="ECO:0000259" key="4">
    <source>
        <dbReference type="PROSITE" id="PS51843"/>
    </source>
</evidence>
<organism evidence="5 6">
    <name type="scientific">Acrobeloides nanus</name>
    <dbReference type="NCBI Taxonomy" id="290746"/>
    <lineage>
        <taxon>Eukaryota</taxon>
        <taxon>Metazoa</taxon>
        <taxon>Ecdysozoa</taxon>
        <taxon>Nematoda</taxon>
        <taxon>Chromadorea</taxon>
        <taxon>Rhabditida</taxon>
        <taxon>Tylenchina</taxon>
        <taxon>Cephalobomorpha</taxon>
        <taxon>Cephaloboidea</taxon>
        <taxon>Cephalobidae</taxon>
        <taxon>Acrobeloides</taxon>
    </lineage>
</organism>
<dbReference type="InterPro" id="IPR051152">
    <property type="entry name" value="C.elegans_Orphan_NR"/>
</dbReference>